<gene>
    <name evidence="3" type="ORF">D5F11_008475</name>
</gene>
<evidence type="ECO:0000313" key="3">
    <source>
        <dbReference type="EMBL" id="RST60090.1"/>
    </source>
</evidence>
<comment type="caution">
    <text evidence="3">The sequence shown here is derived from an EMBL/GenBank/DDBJ whole genome shotgun (WGS) entry which is preliminary data.</text>
</comment>
<feature type="domain" description="Tyr recombinase" evidence="2">
    <location>
        <begin position="1"/>
        <end position="192"/>
    </location>
</feature>
<accession>A0A429X9M6</accession>
<dbReference type="Pfam" id="PF00589">
    <property type="entry name" value="Phage_integrase"/>
    <property type="match status" value="1"/>
</dbReference>
<organism evidence="3 4">
    <name type="scientific">Siminovitchia terrae</name>
    <name type="common">Bacillus terrae</name>
    <dbReference type="NCBI Taxonomy" id="1914933"/>
    <lineage>
        <taxon>Bacteria</taxon>
        <taxon>Bacillati</taxon>
        <taxon>Bacillota</taxon>
        <taxon>Bacilli</taxon>
        <taxon>Bacillales</taxon>
        <taxon>Bacillaceae</taxon>
        <taxon>Siminovitchia</taxon>
    </lineage>
</organism>
<dbReference type="GO" id="GO:0015074">
    <property type="term" value="P:DNA integration"/>
    <property type="evidence" value="ECO:0007669"/>
    <property type="project" value="InterPro"/>
</dbReference>
<dbReference type="OrthoDB" id="9803188at2"/>
<dbReference type="Gene3D" id="1.10.443.10">
    <property type="entry name" value="Intergrase catalytic core"/>
    <property type="match status" value="1"/>
</dbReference>
<evidence type="ECO:0000256" key="1">
    <source>
        <dbReference type="ARBA" id="ARBA00023172"/>
    </source>
</evidence>
<reference evidence="3 4" key="1">
    <citation type="submission" date="2018-12" db="EMBL/GenBank/DDBJ databases">
        <authorList>
            <person name="Sun L."/>
            <person name="Chen Z."/>
        </authorList>
    </citation>
    <scope>NUCLEOTIDE SEQUENCE [LARGE SCALE GENOMIC DNA]</scope>
    <source>
        <strain evidence="3 4">LMG 29736</strain>
    </source>
</reference>
<keyword evidence="1" id="KW-0233">DNA recombination</keyword>
<dbReference type="PANTHER" id="PTHR30349">
    <property type="entry name" value="PHAGE INTEGRASE-RELATED"/>
    <property type="match status" value="1"/>
</dbReference>
<dbReference type="CDD" id="cd01189">
    <property type="entry name" value="INT_ICEBs1_C_like"/>
    <property type="match status" value="1"/>
</dbReference>
<dbReference type="GO" id="GO:0006310">
    <property type="term" value="P:DNA recombination"/>
    <property type="evidence" value="ECO:0007669"/>
    <property type="project" value="UniProtKB-KW"/>
</dbReference>
<dbReference type="RefSeq" id="WP_120117266.1">
    <property type="nucleotide sequence ID" value="NZ_QYTW02000006.1"/>
</dbReference>
<sequence>MQIAKDEGLPNDYEFFSLLAYSGMRIGEVISLQWKDLDFRNSSLSITKTYYNPSNNKRAFELQTPKTRSSMRKILIDSTIMELLKELKEKQNEFIKKNKRLYKDQGFIFTCSEGYPCTIKQFSNRLQRLLAKMPDLCKDITPHSFRHTHASLLIEANVNMKVISHRLGHSSVATTDEIYGHLTRGLEKEASQKFSELMRDLHI</sequence>
<dbReference type="AlphaFoldDB" id="A0A429X9M6"/>
<dbReference type="SUPFAM" id="SSF56349">
    <property type="entry name" value="DNA breaking-rejoining enzymes"/>
    <property type="match status" value="1"/>
</dbReference>
<name>A0A429X9M6_SIMTE</name>
<dbReference type="InterPro" id="IPR002104">
    <property type="entry name" value="Integrase_catalytic"/>
</dbReference>
<dbReference type="GO" id="GO:0003677">
    <property type="term" value="F:DNA binding"/>
    <property type="evidence" value="ECO:0007669"/>
    <property type="project" value="InterPro"/>
</dbReference>
<dbReference type="PANTHER" id="PTHR30349:SF64">
    <property type="entry name" value="PROPHAGE INTEGRASE INTD-RELATED"/>
    <property type="match status" value="1"/>
</dbReference>
<dbReference type="InterPro" id="IPR050090">
    <property type="entry name" value="Tyrosine_recombinase_XerCD"/>
</dbReference>
<dbReference type="Proteomes" id="UP000287296">
    <property type="component" value="Unassembled WGS sequence"/>
</dbReference>
<evidence type="ECO:0000259" key="2">
    <source>
        <dbReference type="PROSITE" id="PS51898"/>
    </source>
</evidence>
<proteinExistence type="predicted"/>
<dbReference type="PROSITE" id="PS51898">
    <property type="entry name" value="TYR_RECOMBINASE"/>
    <property type="match status" value="1"/>
</dbReference>
<dbReference type="InterPro" id="IPR013762">
    <property type="entry name" value="Integrase-like_cat_sf"/>
</dbReference>
<dbReference type="EMBL" id="QYTW02000006">
    <property type="protein sequence ID" value="RST60090.1"/>
    <property type="molecule type" value="Genomic_DNA"/>
</dbReference>
<dbReference type="InterPro" id="IPR011010">
    <property type="entry name" value="DNA_brk_join_enz"/>
</dbReference>
<protein>
    <submittedName>
        <fullName evidence="3">Site-specific integrase</fullName>
    </submittedName>
</protein>
<evidence type="ECO:0000313" key="4">
    <source>
        <dbReference type="Proteomes" id="UP000287296"/>
    </source>
</evidence>